<reference evidence="1 2" key="1">
    <citation type="submission" date="2017-01" db="EMBL/GenBank/DDBJ databases">
        <authorList>
            <person name="Mah S.A."/>
            <person name="Swanson W.J."/>
            <person name="Moy G.W."/>
            <person name="Vacquier V.D."/>
        </authorList>
    </citation>
    <scope>NUCLEOTIDE SEQUENCE [LARGE SCALE GENOMIC DNA]</scope>
    <source>
        <strain evidence="1 2">DSM 7027</strain>
    </source>
</reference>
<organism evidence="1 2">
    <name type="scientific">Marinobacterium stanieri</name>
    <dbReference type="NCBI Taxonomy" id="49186"/>
    <lineage>
        <taxon>Bacteria</taxon>
        <taxon>Pseudomonadati</taxon>
        <taxon>Pseudomonadota</taxon>
        <taxon>Gammaproteobacteria</taxon>
        <taxon>Oceanospirillales</taxon>
        <taxon>Oceanospirillaceae</taxon>
        <taxon>Marinobacterium</taxon>
    </lineage>
</organism>
<name>A0A1N6NPI9_9GAMM</name>
<evidence type="ECO:0000313" key="2">
    <source>
        <dbReference type="Proteomes" id="UP000186895"/>
    </source>
</evidence>
<proteinExistence type="predicted"/>
<protein>
    <submittedName>
        <fullName evidence="1">Uncharacterized protein</fullName>
    </submittedName>
</protein>
<keyword evidence="2" id="KW-1185">Reference proteome</keyword>
<accession>A0A1N6NPI9</accession>
<dbReference type="Proteomes" id="UP000186895">
    <property type="component" value="Unassembled WGS sequence"/>
</dbReference>
<dbReference type="AlphaFoldDB" id="A0A1N6NPI9"/>
<gene>
    <name evidence="1" type="ORF">SAMN05421647_101469</name>
</gene>
<dbReference type="EMBL" id="FTMN01000001">
    <property type="protein sequence ID" value="SIP93984.1"/>
    <property type="molecule type" value="Genomic_DNA"/>
</dbReference>
<sequence length="53" mass="6089">MWSQYVKLAVTGIGKALSNLLAYQEQLQEQPSLGMLQLTQENSWLLQQHFLDP</sequence>
<evidence type="ECO:0000313" key="1">
    <source>
        <dbReference type="EMBL" id="SIP93984.1"/>
    </source>
</evidence>